<feature type="transmembrane region" description="Helical" evidence="6">
    <location>
        <begin position="124"/>
        <end position="148"/>
    </location>
</feature>
<dbReference type="NCBIfam" id="TIGR01297">
    <property type="entry name" value="CDF"/>
    <property type="match status" value="1"/>
</dbReference>
<organism evidence="9 10">
    <name type="scientific">Gracilariopsis chorda</name>
    <dbReference type="NCBI Taxonomy" id="448386"/>
    <lineage>
        <taxon>Eukaryota</taxon>
        <taxon>Rhodophyta</taxon>
        <taxon>Florideophyceae</taxon>
        <taxon>Rhodymeniophycidae</taxon>
        <taxon>Gracilariales</taxon>
        <taxon>Gracilariaceae</taxon>
        <taxon>Gracilariopsis</taxon>
    </lineage>
</organism>
<keyword evidence="3 6" id="KW-0812">Transmembrane</keyword>
<keyword evidence="2" id="KW-0813">Transport</keyword>
<dbReference type="Pfam" id="PF16916">
    <property type="entry name" value="ZT_dimer"/>
    <property type="match status" value="1"/>
</dbReference>
<feature type="transmembrane region" description="Helical" evidence="6">
    <location>
        <begin position="99"/>
        <end position="118"/>
    </location>
</feature>
<dbReference type="Gene3D" id="1.20.1510.10">
    <property type="entry name" value="Cation efflux protein transmembrane domain"/>
    <property type="match status" value="1"/>
</dbReference>
<dbReference type="EMBL" id="NBIV01000004">
    <property type="protein sequence ID" value="PXF49542.1"/>
    <property type="molecule type" value="Genomic_DNA"/>
</dbReference>
<evidence type="ECO:0000256" key="4">
    <source>
        <dbReference type="ARBA" id="ARBA00022989"/>
    </source>
</evidence>
<dbReference type="Pfam" id="PF01545">
    <property type="entry name" value="Cation_efflux"/>
    <property type="match status" value="1"/>
</dbReference>
<keyword evidence="10" id="KW-1185">Reference proteome</keyword>
<evidence type="ECO:0000256" key="3">
    <source>
        <dbReference type="ARBA" id="ARBA00022692"/>
    </source>
</evidence>
<evidence type="ECO:0000256" key="6">
    <source>
        <dbReference type="SAM" id="Phobius"/>
    </source>
</evidence>
<dbReference type="PANTHER" id="PTHR43840:SF13">
    <property type="entry name" value="CATION EFFLUX PROTEIN CYTOPLASMIC DOMAIN-CONTAINING PROTEIN"/>
    <property type="match status" value="1"/>
</dbReference>
<dbReference type="GO" id="GO:0008324">
    <property type="term" value="F:monoatomic cation transmembrane transporter activity"/>
    <property type="evidence" value="ECO:0007669"/>
    <property type="project" value="InterPro"/>
</dbReference>
<gene>
    <name evidence="9" type="ORF">BWQ96_00612</name>
</gene>
<evidence type="ECO:0000259" key="7">
    <source>
        <dbReference type="Pfam" id="PF01545"/>
    </source>
</evidence>
<comment type="caution">
    <text evidence="9">The sequence shown here is derived from an EMBL/GenBank/DDBJ whole genome shotgun (WGS) entry which is preliminary data.</text>
</comment>
<name>A0A2V3J5Z0_9FLOR</name>
<evidence type="ECO:0000259" key="8">
    <source>
        <dbReference type="Pfam" id="PF16916"/>
    </source>
</evidence>
<dbReference type="InterPro" id="IPR027470">
    <property type="entry name" value="Cation_efflux_CTD"/>
</dbReference>
<dbReference type="InterPro" id="IPR002524">
    <property type="entry name" value="Cation_efflux"/>
</dbReference>
<dbReference type="FunFam" id="1.20.1510.10:FF:000005">
    <property type="entry name" value="Putative Cation diffusion facilitator 1"/>
    <property type="match status" value="1"/>
</dbReference>
<dbReference type="SUPFAM" id="SSF161111">
    <property type="entry name" value="Cation efflux protein transmembrane domain-like"/>
    <property type="match status" value="1"/>
</dbReference>
<feature type="domain" description="Cation efflux protein transmembrane" evidence="7">
    <location>
        <begin position="100"/>
        <end position="281"/>
    </location>
</feature>
<sequence length="387" mass="42697">MSHSPPDQLAAAEAGASTVLPPTAPSYGSLWPAQYHSVADLWRHAYKSKDELDAISNDAVREFYERQNYLLERFRSVSSPGIAQTDDSAHLHEDAVRRAIIVSNIANGVLLACQFYAFMSSRSLALLAVFLDAVLDTVSGLVILFTWYVKRRQDKHRYPVGRSRLEPLGVMGMACLMTAATLITLEQSISTLALGKDSAPFEGLTFTSASVLLSALCVKGTLYLYCSRVDDVSVGALAEDHFNDVLANAVSFCTVLVAQHALWWVDPIGGIFISCLIIRNWIMHTLGHVDQLLGKAADRDMLNLITFVACNHDRSILLVDTVRAYHVGNGIYVEVDIALPAQMPLREAHDVGESLQRRIETLDGVERCFVHLDFETSHSPATEHKEI</sequence>
<reference evidence="9 10" key="1">
    <citation type="journal article" date="2018" name="Mol. Biol. Evol.">
        <title>Analysis of the draft genome of the red seaweed Gracilariopsis chorda provides insights into genome size evolution in Rhodophyta.</title>
        <authorList>
            <person name="Lee J."/>
            <person name="Yang E.C."/>
            <person name="Graf L."/>
            <person name="Yang J.H."/>
            <person name="Qiu H."/>
            <person name="Zel Zion U."/>
            <person name="Chan C.X."/>
            <person name="Stephens T.G."/>
            <person name="Weber A.P.M."/>
            <person name="Boo G.H."/>
            <person name="Boo S.M."/>
            <person name="Kim K.M."/>
            <person name="Shin Y."/>
            <person name="Jung M."/>
            <person name="Lee S.J."/>
            <person name="Yim H.S."/>
            <person name="Lee J.H."/>
            <person name="Bhattacharya D."/>
            <person name="Yoon H.S."/>
        </authorList>
    </citation>
    <scope>NUCLEOTIDE SEQUENCE [LARGE SCALE GENOMIC DNA]</scope>
    <source>
        <strain evidence="9 10">SKKU-2015</strain>
        <tissue evidence="9">Whole body</tissue>
    </source>
</reference>
<keyword evidence="4 6" id="KW-1133">Transmembrane helix</keyword>
<evidence type="ECO:0000256" key="1">
    <source>
        <dbReference type="ARBA" id="ARBA00004141"/>
    </source>
</evidence>
<dbReference type="Proteomes" id="UP000247409">
    <property type="component" value="Unassembled WGS sequence"/>
</dbReference>
<evidence type="ECO:0000313" key="9">
    <source>
        <dbReference type="EMBL" id="PXF49542.1"/>
    </source>
</evidence>
<dbReference type="GO" id="GO:0016020">
    <property type="term" value="C:membrane"/>
    <property type="evidence" value="ECO:0007669"/>
    <property type="project" value="UniProtKB-SubCell"/>
</dbReference>
<dbReference type="InterPro" id="IPR050291">
    <property type="entry name" value="CDF_Transporter"/>
</dbReference>
<keyword evidence="5 6" id="KW-0472">Membrane</keyword>
<dbReference type="PANTHER" id="PTHR43840">
    <property type="entry name" value="MITOCHONDRIAL METAL TRANSPORTER 1-RELATED"/>
    <property type="match status" value="1"/>
</dbReference>
<feature type="transmembrane region" description="Helical" evidence="6">
    <location>
        <begin position="205"/>
        <end position="225"/>
    </location>
</feature>
<dbReference type="AlphaFoldDB" id="A0A2V3J5Z0"/>
<comment type="subcellular location">
    <subcellularLocation>
        <location evidence="1">Membrane</location>
        <topology evidence="1">Multi-pass membrane protein</topology>
    </subcellularLocation>
</comment>
<evidence type="ECO:0000313" key="10">
    <source>
        <dbReference type="Proteomes" id="UP000247409"/>
    </source>
</evidence>
<dbReference type="InterPro" id="IPR027469">
    <property type="entry name" value="Cation_efflux_TMD_sf"/>
</dbReference>
<dbReference type="OrthoDB" id="78296at2759"/>
<dbReference type="STRING" id="448386.A0A2V3J5Z0"/>
<protein>
    <submittedName>
        <fullName evidence="9">Metal tolerance protein 5</fullName>
    </submittedName>
</protein>
<dbReference type="InterPro" id="IPR058533">
    <property type="entry name" value="Cation_efflux_TM"/>
</dbReference>
<evidence type="ECO:0000256" key="2">
    <source>
        <dbReference type="ARBA" id="ARBA00022448"/>
    </source>
</evidence>
<proteinExistence type="predicted"/>
<dbReference type="InterPro" id="IPR036837">
    <property type="entry name" value="Cation_efflux_CTD_sf"/>
</dbReference>
<dbReference type="Gene3D" id="3.30.70.1350">
    <property type="entry name" value="Cation efflux protein, cytoplasmic domain"/>
    <property type="match status" value="1"/>
</dbReference>
<feature type="domain" description="Cation efflux protein cytoplasmic" evidence="8">
    <location>
        <begin position="305"/>
        <end position="373"/>
    </location>
</feature>
<feature type="transmembrane region" description="Helical" evidence="6">
    <location>
        <begin position="168"/>
        <end position="185"/>
    </location>
</feature>
<evidence type="ECO:0000256" key="5">
    <source>
        <dbReference type="ARBA" id="ARBA00023136"/>
    </source>
</evidence>
<dbReference type="SUPFAM" id="SSF160240">
    <property type="entry name" value="Cation efflux protein cytoplasmic domain-like"/>
    <property type="match status" value="1"/>
</dbReference>
<accession>A0A2V3J5Z0</accession>